<evidence type="ECO:0000313" key="3">
    <source>
        <dbReference type="Proteomes" id="UP001285521"/>
    </source>
</evidence>
<reference evidence="2 3" key="1">
    <citation type="submission" date="2023-11" db="EMBL/GenBank/DDBJ databases">
        <title>Lentzea sokolovensis, sp. nov., Lentzea kristufkii, sp. nov., and Lentzea miocenensis, sp. nov., rare actinobacteria from Sokolov Coal Basin, Miocene lacustrine sediment, Czech Republic.</title>
        <authorList>
            <person name="Lara A."/>
            <person name="Kotroba L."/>
            <person name="Nouioui I."/>
            <person name="Neumann-Schaal M."/>
            <person name="Mast Y."/>
            <person name="Chronakova A."/>
        </authorList>
    </citation>
    <scope>NUCLEOTIDE SEQUENCE [LARGE SCALE GENOMIC DNA]</scope>
    <source>
        <strain evidence="2 3">BCCO 10_0856</strain>
    </source>
</reference>
<evidence type="ECO:0008006" key="4">
    <source>
        <dbReference type="Google" id="ProtNLM"/>
    </source>
</evidence>
<organism evidence="2 3">
    <name type="scientific">Lentzea miocenica</name>
    <dbReference type="NCBI Taxonomy" id="3095431"/>
    <lineage>
        <taxon>Bacteria</taxon>
        <taxon>Bacillati</taxon>
        <taxon>Actinomycetota</taxon>
        <taxon>Actinomycetes</taxon>
        <taxon>Pseudonocardiales</taxon>
        <taxon>Pseudonocardiaceae</taxon>
        <taxon>Lentzea</taxon>
    </lineage>
</organism>
<dbReference type="RefSeq" id="WP_319967522.1">
    <property type="nucleotide sequence ID" value="NZ_JAXAVW010000015.1"/>
</dbReference>
<keyword evidence="3" id="KW-1185">Reference proteome</keyword>
<gene>
    <name evidence="2" type="ORF">SK803_19910</name>
</gene>
<name>A0ABU4T343_9PSEU</name>
<keyword evidence="1" id="KW-0472">Membrane</keyword>
<comment type="caution">
    <text evidence="2">The sequence shown here is derived from an EMBL/GenBank/DDBJ whole genome shotgun (WGS) entry which is preliminary data.</text>
</comment>
<proteinExistence type="predicted"/>
<sequence>MNEQESEEAWWRRIGRTADVLQILGWIGVPTLAVIIGVFFAAGGGGDTQSATSAAGRTTNPPKPVTAVPPTGGAGVTTSNSRPSGELLFDFAINEVYSLGKDKAGACKTAGVFCLIVDRTVSNDDGPVNSGCTMSWQVYLDGTPTLLEKARTRQCTGLGDQT</sequence>
<dbReference type="EMBL" id="JAXAVW010000015">
    <property type="protein sequence ID" value="MDX8032484.1"/>
    <property type="molecule type" value="Genomic_DNA"/>
</dbReference>
<keyword evidence="1" id="KW-0812">Transmembrane</keyword>
<dbReference type="Proteomes" id="UP001285521">
    <property type="component" value="Unassembled WGS sequence"/>
</dbReference>
<feature type="transmembrane region" description="Helical" evidence="1">
    <location>
        <begin position="20"/>
        <end position="42"/>
    </location>
</feature>
<evidence type="ECO:0000313" key="2">
    <source>
        <dbReference type="EMBL" id="MDX8032484.1"/>
    </source>
</evidence>
<evidence type="ECO:0000256" key="1">
    <source>
        <dbReference type="SAM" id="Phobius"/>
    </source>
</evidence>
<protein>
    <recommendedName>
        <fullName evidence="4">Subtilisin inhibitor-like</fullName>
    </recommendedName>
</protein>
<keyword evidence="1" id="KW-1133">Transmembrane helix</keyword>
<accession>A0ABU4T343</accession>